<name>A0A6V7PZP1_ANACO</name>
<dbReference type="PANTHER" id="PTHR31263:SF44">
    <property type="entry name" value="OS04G0481200 PROTEIN"/>
    <property type="match status" value="1"/>
</dbReference>
<feature type="domain" description="Ricin B lectin" evidence="6">
    <location>
        <begin position="399"/>
        <end position="522"/>
    </location>
</feature>
<keyword evidence="2 4" id="KW-0378">Hydrolase</keyword>
<dbReference type="EMBL" id="LR862131">
    <property type="protein sequence ID" value="CAD1836384.1"/>
    <property type="molecule type" value="Genomic_DNA"/>
</dbReference>
<evidence type="ECO:0000256" key="5">
    <source>
        <dbReference type="SAM" id="SignalP"/>
    </source>
</evidence>
<evidence type="ECO:0000256" key="4">
    <source>
        <dbReference type="RuleBase" id="RU361153"/>
    </source>
</evidence>
<organism evidence="7">
    <name type="scientific">Ananas comosus var. bracteatus</name>
    <name type="common">red pineapple</name>
    <dbReference type="NCBI Taxonomy" id="296719"/>
    <lineage>
        <taxon>Eukaryota</taxon>
        <taxon>Viridiplantae</taxon>
        <taxon>Streptophyta</taxon>
        <taxon>Embryophyta</taxon>
        <taxon>Tracheophyta</taxon>
        <taxon>Spermatophyta</taxon>
        <taxon>Magnoliopsida</taxon>
        <taxon>Liliopsida</taxon>
        <taxon>Poales</taxon>
        <taxon>Bromeliaceae</taxon>
        <taxon>Bromelioideae</taxon>
        <taxon>Ananas</taxon>
    </lineage>
</organism>
<evidence type="ECO:0000256" key="3">
    <source>
        <dbReference type="ARBA" id="ARBA00023295"/>
    </source>
</evidence>
<dbReference type="InterPro" id="IPR000772">
    <property type="entry name" value="Ricin_B_lectin"/>
</dbReference>
<dbReference type="Gene3D" id="2.80.10.50">
    <property type="match status" value="1"/>
</dbReference>
<sequence length="554" mass="61348">MRRACYSFYLCLSLLLFFFVSDVASVPLSTSSRWIVDKEGRRVKLACVNWPSHLEPMLAEGLGKQTLDTITKRVGSMGFNCVRLTWATFMVTNESLSSLTVQQSLEALNLSESIGAIQVNNPSLLNLTLIQAFEAVVSSLRDNNVMVILDNHISKPGWCCSNSDGNGFFGDKYFDPDVWIQGLTKMATMFNGTSNVVGMSLRNELRGPKQNVDDWYRYMQKGAEAVHAGNPDVLVILSGMSFDNDLSFLTRSPVNVSFSNKLVFELHWYSFSDGEAWRSGNANDVCGRITGNVERKAGFLLDGGGSPLLLSEFGVDNRGGNANDDRYFGCVAGVLADWDLDWALWTLQGSYYLRQGVFGLDEVYGVLGWDWCKDRNTSALSRIQALQPPFQGPGVSNLPPYTIIFHPSTGLCVLKKSLMEPTLELGPCNNTEAWTYTSQHALMLKDTLLCLKAEGSGKPAKLGIVCTDSSSKWELISDSKMHISSGNNGAAGSLCLDVGTDSRSIVTNPCECLSRRQDCDPESQWFRLVSSTRSIASRIPLRQLPHQFRRWKIM</sequence>
<keyword evidence="5" id="KW-0732">Signal</keyword>
<dbReference type="PANTHER" id="PTHR31263">
    <property type="entry name" value="CELLULASE FAMILY PROTEIN (AFU_ORTHOLOGUE AFUA_5G14560)"/>
    <property type="match status" value="1"/>
</dbReference>
<evidence type="ECO:0000313" key="7">
    <source>
        <dbReference type="EMBL" id="CAD1836384.1"/>
    </source>
</evidence>
<dbReference type="SUPFAM" id="SSF51445">
    <property type="entry name" value="(Trans)glycosidases"/>
    <property type="match status" value="1"/>
</dbReference>
<feature type="signal peptide" evidence="5">
    <location>
        <begin position="1"/>
        <end position="25"/>
    </location>
</feature>
<dbReference type="GO" id="GO:0000272">
    <property type="term" value="P:polysaccharide catabolic process"/>
    <property type="evidence" value="ECO:0007669"/>
    <property type="project" value="InterPro"/>
</dbReference>
<feature type="chain" id="PRO_5028113477" description="Ricin B lectin domain-containing protein" evidence="5">
    <location>
        <begin position="26"/>
        <end position="554"/>
    </location>
</feature>
<dbReference type="GO" id="GO:0004553">
    <property type="term" value="F:hydrolase activity, hydrolyzing O-glycosyl compounds"/>
    <property type="evidence" value="ECO:0007669"/>
    <property type="project" value="InterPro"/>
</dbReference>
<protein>
    <recommendedName>
        <fullName evidence="6">Ricin B lectin domain-containing protein</fullName>
    </recommendedName>
</protein>
<dbReference type="SUPFAM" id="SSF50370">
    <property type="entry name" value="Ricin B-like lectins"/>
    <property type="match status" value="1"/>
</dbReference>
<gene>
    <name evidence="7" type="ORF">CB5_LOCUS19595</name>
</gene>
<accession>A0A6V7PZP1</accession>
<dbReference type="InterPro" id="IPR017853">
    <property type="entry name" value="GH"/>
</dbReference>
<evidence type="ECO:0000256" key="2">
    <source>
        <dbReference type="ARBA" id="ARBA00022801"/>
    </source>
</evidence>
<dbReference type="InterPro" id="IPR001547">
    <property type="entry name" value="Glyco_hydro_5"/>
</dbReference>
<reference evidence="7" key="1">
    <citation type="submission" date="2020-07" db="EMBL/GenBank/DDBJ databases">
        <authorList>
            <person name="Lin J."/>
        </authorList>
    </citation>
    <scope>NUCLEOTIDE SEQUENCE</scope>
</reference>
<evidence type="ECO:0000259" key="6">
    <source>
        <dbReference type="SMART" id="SM00458"/>
    </source>
</evidence>
<proteinExistence type="inferred from homology"/>
<dbReference type="InterPro" id="IPR035992">
    <property type="entry name" value="Ricin_B-like_lectins"/>
</dbReference>
<keyword evidence="3 4" id="KW-0326">Glycosidase</keyword>
<dbReference type="SMART" id="SM00458">
    <property type="entry name" value="RICIN"/>
    <property type="match status" value="1"/>
</dbReference>
<dbReference type="Pfam" id="PF00150">
    <property type="entry name" value="Cellulase"/>
    <property type="match status" value="1"/>
</dbReference>
<dbReference type="AlphaFoldDB" id="A0A6V7PZP1"/>
<comment type="similarity">
    <text evidence="1 4">Belongs to the glycosyl hydrolase 5 (cellulase A) family.</text>
</comment>
<evidence type="ECO:0000256" key="1">
    <source>
        <dbReference type="ARBA" id="ARBA00005641"/>
    </source>
</evidence>
<dbReference type="Gene3D" id="3.20.20.80">
    <property type="entry name" value="Glycosidases"/>
    <property type="match status" value="1"/>
</dbReference>